<protein>
    <submittedName>
        <fullName evidence="3">Uncharacterized protein</fullName>
    </submittedName>
</protein>
<organism evidence="3 4">
    <name type="scientific">Haloferula helveola</name>
    <dbReference type="NCBI Taxonomy" id="490095"/>
    <lineage>
        <taxon>Bacteria</taxon>
        <taxon>Pseudomonadati</taxon>
        <taxon>Verrucomicrobiota</taxon>
        <taxon>Verrucomicrobiia</taxon>
        <taxon>Verrucomicrobiales</taxon>
        <taxon>Verrucomicrobiaceae</taxon>
        <taxon>Haloferula</taxon>
    </lineage>
</organism>
<dbReference type="RefSeq" id="WP_338690591.1">
    <property type="nucleotide sequence ID" value="NZ_AP024702.1"/>
</dbReference>
<evidence type="ECO:0000256" key="2">
    <source>
        <dbReference type="SAM" id="SignalP"/>
    </source>
</evidence>
<feature type="compositionally biased region" description="Low complexity" evidence="1">
    <location>
        <begin position="196"/>
        <end position="209"/>
    </location>
</feature>
<feature type="compositionally biased region" description="Acidic residues" evidence="1">
    <location>
        <begin position="210"/>
        <end position="225"/>
    </location>
</feature>
<feature type="signal peptide" evidence="2">
    <location>
        <begin position="1"/>
        <end position="33"/>
    </location>
</feature>
<feature type="chain" id="PRO_5046380586" evidence="2">
    <location>
        <begin position="34"/>
        <end position="303"/>
    </location>
</feature>
<dbReference type="EMBL" id="AP024702">
    <property type="protein sequence ID" value="BCX48044.1"/>
    <property type="molecule type" value="Genomic_DNA"/>
</dbReference>
<evidence type="ECO:0000256" key="1">
    <source>
        <dbReference type="SAM" id="MobiDB-lite"/>
    </source>
</evidence>
<keyword evidence="4" id="KW-1185">Reference proteome</keyword>
<proteinExistence type="predicted"/>
<evidence type="ECO:0000313" key="4">
    <source>
        <dbReference type="Proteomes" id="UP001374893"/>
    </source>
</evidence>
<reference evidence="3 4" key="1">
    <citation type="submission" date="2021-06" db="EMBL/GenBank/DDBJ databases">
        <title>Complete genome of Haloferula helveola possessing various polysaccharide degrading enzymes.</title>
        <authorList>
            <person name="Takami H."/>
            <person name="Huang C."/>
            <person name="Hamasaki K."/>
        </authorList>
    </citation>
    <scope>NUCLEOTIDE SEQUENCE [LARGE SCALE GENOMIC DNA]</scope>
    <source>
        <strain evidence="3 4">CN-1</strain>
    </source>
</reference>
<keyword evidence="2" id="KW-0732">Signal</keyword>
<evidence type="ECO:0000313" key="3">
    <source>
        <dbReference type="EMBL" id="BCX48044.1"/>
    </source>
</evidence>
<dbReference type="Proteomes" id="UP001374893">
    <property type="component" value="Chromosome"/>
</dbReference>
<gene>
    <name evidence="3" type="ORF">HAHE_19520</name>
</gene>
<sequence>MNFPSTISQTLRPAARLACVALGSLALNSSALAQEPESPPVILGPIELDLLPGGACVITFEAEPDLQFITLTTDDLQTWSYLGCCQEIYPGTYEYLDLGACELPGCFYQIELIDQPVELPPQFEQLRMELGDESFAEWLRSNAEQTGSLQGINESEVDDDSGLHQQFLDLEKALELWLEQFEKGQEPPVGQDTGETEPPLGGEGSNEPPSSEEDPWVPAEEDDSDPVIVNPQSQGVELPPQFEELRRELGDESFEQWLRENLRQFGSLQGVSTEELNELQRSNPSAYEELMQTESLLEQWLAR</sequence>
<name>A0ABN6H640_9BACT</name>
<feature type="region of interest" description="Disordered" evidence="1">
    <location>
        <begin position="184"/>
        <end position="239"/>
    </location>
</feature>
<accession>A0ABN6H640</accession>